<evidence type="ECO:0000313" key="1">
    <source>
        <dbReference type="EMBL" id="MEK8047453.1"/>
    </source>
</evidence>
<comment type="caution">
    <text evidence="1">The sequence shown here is derived from an EMBL/GenBank/DDBJ whole genome shotgun (WGS) entry which is preliminary data.</text>
</comment>
<dbReference type="RefSeq" id="WP_341399761.1">
    <property type="nucleotide sequence ID" value="NZ_JBBUTI010000009.1"/>
</dbReference>
<proteinExistence type="predicted"/>
<accession>A0ABU9C6K2</accession>
<sequence length="55" mass="6157">MSGKSGVTLERGQKVYFRLDGRRALLLEINDEQDGQIVVVNELVAKRTAELALKK</sequence>
<evidence type="ECO:0000313" key="2">
    <source>
        <dbReference type="Proteomes" id="UP001379945"/>
    </source>
</evidence>
<gene>
    <name evidence="1" type="ORF">AACH00_13910</name>
</gene>
<keyword evidence="2" id="KW-1185">Reference proteome</keyword>
<name>A0ABU9C6K2_9BURK</name>
<reference evidence="1 2" key="1">
    <citation type="submission" date="2024-04" db="EMBL/GenBank/DDBJ databases">
        <title>Novel species of the genus Ideonella isolated from streams.</title>
        <authorList>
            <person name="Lu H."/>
        </authorList>
    </citation>
    <scope>NUCLEOTIDE SEQUENCE [LARGE SCALE GENOMIC DNA]</scope>
    <source>
        <strain evidence="1 2">LYT19W</strain>
    </source>
</reference>
<dbReference type="EMBL" id="JBBUTI010000009">
    <property type="protein sequence ID" value="MEK8047453.1"/>
    <property type="molecule type" value="Genomic_DNA"/>
</dbReference>
<dbReference type="Proteomes" id="UP001379945">
    <property type="component" value="Unassembled WGS sequence"/>
</dbReference>
<organism evidence="1 2">
    <name type="scientific">Ideonella margarita</name>
    <dbReference type="NCBI Taxonomy" id="2984191"/>
    <lineage>
        <taxon>Bacteria</taxon>
        <taxon>Pseudomonadati</taxon>
        <taxon>Pseudomonadota</taxon>
        <taxon>Betaproteobacteria</taxon>
        <taxon>Burkholderiales</taxon>
        <taxon>Sphaerotilaceae</taxon>
        <taxon>Ideonella</taxon>
    </lineage>
</organism>
<protein>
    <submittedName>
        <fullName evidence="1">Uncharacterized protein</fullName>
    </submittedName>
</protein>